<comment type="caution">
    <text evidence="1">The sequence shown here is derived from an EMBL/GenBank/DDBJ whole genome shotgun (WGS) entry which is preliminary data.</text>
</comment>
<keyword evidence="2" id="KW-1185">Reference proteome</keyword>
<reference evidence="1" key="1">
    <citation type="submission" date="2023-10" db="EMBL/GenBank/DDBJ databases">
        <authorList>
            <person name="Chen Y."/>
            <person name="Shah S."/>
            <person name="Dougan E. K."/>
            <person name="Thang M."/>
            <person name="Chan C."/>
        </authorList>
    </citation>
    <scope>NUCLEOTIDE SEQUENCE [LARGE SCALE GENOMIC DNA]</scope>
</reference>
<evidence type="ECO:0000313" key="1">
    <source>
        <dbReference type="EMBL" id="CAK0856394.1"/>
    </source>
</evidence>
<dbReference type="Proteomes" id="UP001189429">
    <property type="component" value="Unassembled WGS sequence"/>
</dbReference>
<proteinExistence type="predicted"/>
<sequence length="146" mass="16425">MAPYLPEKLKVTKGATFPLPLEFVPPLAVLRLAADFRKRILKSGAELEADRLGGVSVTPYWCPDFRRSKKSRREVFATLCKHQLLTLRRRIFSRVSIFFAWKKTGMTLLIVDARATNENFRVPPHADLGAIAARADADLSLSELSD</sequence>
<gene>
    <name evidence="1" type="ORF">PCOR1329_LOCUS46792</name>
</gene>
<dbReference type="EMBL" id="CAUYUJ010015630">
    <property type="protein sequence ID" value="CAK0856394.1"/>
    <property type="molecule type" value="Genomic_DNA"/>
</dbReference>
<name>A0ABN9UC96_9DINO</name>
<feature type="non-terminal residue" evidence="1">
    <location>
        <position position="146"/>
    </location>
</feature>
<organism evidence="1 2">
    <name type="scientific">Prorocentrum cordatum</name>
    <dbReference type="NCBI Taxonomy" id="2364126"/>
    <lineage>
        <taxon>Eukaryota</taxon>
        <taxon>Sar</taxon>
        <taxon>Alveolata</taxon>
        <taxon>Dinophyceae</taxon>
        <taxon>Prorocentrales</taxon>
        <taxon>Prorocentraceae</taxon>
        <taxon>Prorocentrum</taxon>
    </lineage>
</organism>
<evidence type="ECO:0000313" key="2">
    <source>
        <dbReference type="Proteomes" id="UP001189429"/>
    </source>
</evidence>
<accession>A0ABN9UC96</accession>
<protein>
    <submittedName>
        <fullName evidence="1">Uncharacterized protein</fullName>
    </submittedName>
</protein>